<evidence type="ECO:0000313" key="2">
    <source>
        <dbReference type="Proteomes" id="UP000009223"/>
    </source>
</evidence>
<protein>
    <submittedName>
        <fullName evidence="1">Thioesterase superfamily protein</fullName>
    </submittedName>
</protein>
<dbReference type="SUPFAM" id="SSF54637">
    <property type="entry name" value="Thioesterase/thiol ester dehydrase-isomerase"/>
    <property type="match status" value="1"/>
</dbReference>
<name>F5YNR1_TREPZ</name>
<dbReference type="AlphaFoldDB" id="F5YNR1"/>
<dbReference type="Gene3D" id="3.10.129.10">
    <property type="entry name" value="Hotdog Thioesterase"/>
    <property type="match status" value="1"/>
</dbReference>
<dbReference type="RefSeq" id="WP_015708490.1">
    <property type="nucleotide sequence ID" value="NC_015578.1"/>
</dbReference>
<proteinExistence type="predicted"/>
<dbReference type="HOGENOM" id="CLU_101141_2_1_12"/>
<dbReference type="STRING" id="545694.TREPR_1631"/>
<dbReference type="Proteomes" id="UP000009223">
    <property type="component" value="Chromosome"/>
</dbReference>
<dbReference type="eggNOG" id="COG0824">
    <property type="taxonomic scope" value="Bacteria"/>
</dbReference>
<evidence type="ECO:0000313" key="1">
    <source>
        <dbReference type="EMBL" id="AEF84695.1"/>
    </source>
</evidence>
<dbReference type="KEGG" id="tpi:TREPR_1631"/>
<reference evidence="1 2" key="2">
    <citation type="journal article" date="2011" name="ISME J.">
        <title>RNA-seq reveals cooperative metabolic interactions between two termite-gut spirochete species in co-culture.</title>
        <authorList>
            <person name="Rosenthal A.Z."/>
            <person name="Matson E.G."/>
            <person name="Eldar A."/>
            <person name="Leadbetter J.R."/>
        </authorList>
    </citation>
    <scope>NUCLEOTIDE SEQUENCE [LARGE SCALE GENOMIC DNA]</scope>
    <source>
        <strain evidence="2">ATCC BAA-887 / DSM 12427 / ZAS-2</strain>
    </source>
</reference>
<reference evidence="2" key="1">
    <citation type="submission" date="2009-12" db="EMBL/GenBank/DDBJ databases">
        <title>Complete sequence of Treponema primitia strain ZAS-2.</title>
        <authorList>
            <person name="Tetu S.G."/>
            <person name="Matson E."/>
            <person name="Ren Q."/>
            <person name="Seshadri R."/>
            <person name="Elbourne L."/>
            <person name="Hassan K.A."/>
            <person name="Durkin A."/>
            <person name="Radune D."/>
            <person name="Mohamoud Y."/>
            <person name="Shay R."/>
            <person name="Jin S."/>
            <person name="Zhang X."/>
            <person name="Lucey K."/>
            <person name="Ballor N.R."/>
            <person name="Ottesen E."/>
            <person name="Rosenthal R."/>
            <person name="Allen A."/>
            <person name="Leadbetter J.R."/>
            <person name="Paulsen I.T."/>
        </authorList>
    </citation>
    <scope>NUCLEOTIDE SEQUENCE [LARGE SCALE GENOMIC DNA]</scope>
    <source>
        <strain evidence="2">ATCC BAA-887 / DSM 12427 / ZAS-2</strain>
    </source>
</reference>
<keyword evidence="2" id="KW-1185">Reference proteome</keyword>
<accession>F5YNR1</accession>
<dbReference type="OrthoDB" id="9801517at2"/>
<organism evidence="1 2">
    <name type="scientific">Treponema primitia (strain ATCC BAA-887 / DSM 12427 / ZAS-2)</name>
    <dbReference type="NCBI Taxonomy" id="545694"/>
    <lineage>
        <taxon>Bacteria</taxon>
        <taxon>Pseudomonadati</taxon>
        <taxon>Spirochaetota</taxon>
        <taxon>Spirochaetia</taxon>
        <taxon>Spirochaetales</taxon>
        <taxon>Treponemataceae</taxon>
        <taxon>Treponema</taxon>
    </lineage>
</organism>
<dbReference type="CDD" id="cd00586">
    <property type="entry name" value="4HBT"/>
    <property type="match status" value="1"/>
</dbReference>
<gene>
    <name evidence="1" type="ordered locus">TREPR_1631</name>
</gene>
<dbReference type="InterPro" id="IPR029069">
    <property type="entry name" value="HotDog_dom_sf"/>
</dbReference>
<sequence>MFTITITPRFGEADGLGHINNTHFSEWFELARNPLFKIFSPEMSTAGGEFPLILAYADYNFLKEVHFPKEVEIRSFISRIGTKSFTSYHEAWQDGNLCVSGSAVAVYFDFIKHISMPIPDDIKKILTQHLKPEGSTQSAYPSR</sequence>
<dbReference type="Pfam" id="PF13279">
    <property type="entry name" value="4HBT_2"/>
    <property type="match status" value="1"/>
</dbReference>
<dbReference type="EMBL" id="CP001843">
    <property type="protein sequence ID" value="AEF84695.1"/>
    <property type="molecule type" value="Genomic_DNA"/>
</dbReference>